<dbReference type="AlphaFoldDB" id="A0A5J4YV08"/>
<dbReference type="SMART" id="SM00332">
    <property type="entry name" value="PP2Cc"/>
    <property type="match status" value="1"/>
</dbReference>
<name>A0A5J4YV08_PORPP</name>
<keyword evidence="8" id="KW-1185">Reference proteome</keyword>
<keyword evidence="3 4" id="KW-0904">Protein phosphatase</keyword>
<evidence type="ECO:0000256" key="2">
    <source>
        <dbReference type="ARBA" id="ARBA00022801"/>
    </source>
</evidence>
<dbReference type="InterPro" id="IPR015655">
    <property type="entry name" value="PP2C"/>
</dbReference>
<dbReference type="OrthoDB" id="418442at2759"/>
<evidence type="ECO:0000256" key="4">
    <source>
        <dbReference type="RuleBase" id="RU003465"/>
    </source>
</evidence>
<reference evidence="8" key="1">
    <citation type="journal article" date="2019" name="Nat. Commun.">
        <title>Expansion of phycobilisome linker gene families in mesophilic red algae.</title>
        <authorList>
            <person name="Lee J."/>
            <person name="Kim D."/>
            <person name="Bhattacharya D."/>
            <person name="Yoon H.S."/>
        </authorList>
    </citation>
    <scope>NUCLEOTIDE SEQUENCE [LARGE SCALE GENOMIC DNA]</scope>
    <source>
        <strain evidence="8">CCMP 1328</strain>
    </source>
</reference>
<dbReference type="PROSITE" id="PS51746">
    <property type="entry name" value="PPM_2"/>
    <property type="match status" value="1"/>
</dbReference>
<evidence type="ECO:0000256" key="1">
    <source>
        <dbReference type="ARBA" id="ARBA00022723"/>
    </source>
</evidence>
<dbReference type="InterPro" id="IPR000222">
    <property type="entry name" value="PP2C_BS"/>
</dbReference>
<comment type="caution">
    <text evidence="7">The sequence shown here is derived from an EMBL/GenBank/DDBJ whole genome shotgun (WGS) entry which is preliminary data.</text>
</comment>
<keyword evidence="1" id="KW-0479">Metal-binding</keyword>
<dbReference type="GO" id="GO:0004722">
    <property type="term" value="F:protein serine/threonine phosphatase activity"/>
    <property type="evidence" value="ECO:0007669"/>
    <property type="project" value="InterPro"/>
</dbReference>
<gene>
    <name evidence="7" type="ORF">FVE85_2834</name>
</gene>
<dbReference type="PANTHER" id="PTHR47992">
    <property type="entry name" value="PROTEIN PHOSPHATASE"/>
    <property type="match status" value="1"/>
</dbReference>
<organism evidence="7 8">
    <name type="scientific">Porphyridium purpureum</name>
    <name type="common">Red alga</name>
    <name type="synonym">Porphyridium cruentum</name>
    <dbReference type="NCBI Taxonomy" id="35688"/>
    <lineage>
        <taxon>Eukaryota</taxon>
        <taxon>Rhodophyta</taxon>
        <taxon>Bangiophyceae</taxon>
        <taxon>Porphyridiales</taxon>
        <taxon>Porphyridiaceae</taxon>
        <taxon>Porphyridium</taxon>
    </lineage>
</organism>
<protein>
    <recommendedName>
        <fullName evidence="6">PPM-type phosphatase domain-containing protein</fullName>
    </recommendedName>
</protein>
<dbReference type="Gene3D" id="3.60.40.10">
    <property type="entry name" value="PPM-type phosphatase domain"/>
    <property type="match status" value="1"/>
</dbReference>
<dbReference type="GO" id="GO:0046872">
    <property type="term" value="F:metal ion binding"/>
    <property type="evidence" value="ECO:0007669"/>
    <property type="project" value="UniProtKB-KW"/>
</dbReference>
<feature type="region of interest" description="Disordered" evidence="5">
    <location>
        <begin position="1"/>
        <end position="148"/>
    </location>
</feature>
<dbReference type="OMA" id="MGPLRVW"/>
<feature type="domain" description="PPM-type phosphatase" evidence="6">
    <location>
        <begin position="187"/>
        <end position="495"/>
    </location>
</feature>
<evidence type="ECO:0000256" key="3">
    <source>
        <dbReference type="ARBA" id="ARBA00022912"/>
    </source>
</evidence>
<feature type="compositionally biased region" description="Low complexity" evidence="5">
    <location>
        <begin position="8"/>
        <end position="21"/>
    </location>
</feature>
<evidence type="ECO:0000259" key="6">
    <source>
        <dbReference type="PROSITE" id="PS51746"/>
    </source>
</evidence>
<accession>A0A5J4YV08</accession>
<sequence length="544" mass="58722">MWRGGGTKAAAAVAGGASAAEARQDSASRSGMNGTGDAHARSHTHTYSQSHSHSHAQGSSSHAHGRTDSADVGSTSSGSHLQEQPQSALLSQSVATRSRTDGSAGHATAMTSRSGTDDLENDKAETGSVDSDGDALDPNNGAMQRLSLDGDLLMQRTVRPNAAPDYRDGEDGEGRVELALDKVPHIKFGACTKAGWEQVRGENNRSVEVRKTNQDAYCAMGPWLDHQMLFGVFDGHGTEGRTVSHSVRDSIASGLQDSLSTTTFRTDVNSESVERRSMIHRVRMRALSVSHAQAEKVLHEVVSDKADHMFSGTTAICVWLHGNDCYTACVGDSRAILGRRATSATGKERCKPVGLSYDQKPTRPDEKKRVRAAGGRIARWRRNMGPLRVWMPREWIPGLAMTRSIGDTILSEYGVMPIPEVTHVTLTESDMFIVLASDGVWEFMTSREVCDFVTKMHAAGSDAAEAAEALVAEAVRRWRRMEVVVDDTTAIVLYLDIHSTGNLSKSGKKKGLFSAFTSSGEKPVLILPNGLQHPFAPKNDSLKD</sequence>
<dbReference type="Proteomes" id="UP000324585">
    <property type="component" value="Unassembled WGS sequence"/>
</dbReference>
<dbReference type="InterPro" id="IPR036457">
    <property type="entry name" value="PPM-type-like_dom_sf"/>
</dbReference>
<feature type="compositionally biased region" description="Polar residues" evidence="5">
    <location>
        <begin position="72"/>
        <end position="97"/>
    </location>
</feature>
<dbReference type="SUPFAM" id="SSF81606">
    <property type="entry name" value="PP2C-like"/>
    <property type="match status" value="1"/>
</dbReference>
<feature type="compositionally biased region" description="Low complexity" evidence="5">
    <location>
        <begin position="45"/>
        <end position="62"/>
    </location>
</feature>
<dbReference type="EMBL" id="VRMN01000004">
    <property type="protein sequence ID" value="KAA8494593.1"/>
    <property type="molecule type" value="Genomic_DNA"/>
</dbReference>
<evidence type="ECO:0000313" key="8">
    <source>
        <dbReference type="Proteomes" id="UP000324585"/>
    </source>
</evidence>
<dbReference type="InterPro" id="IPR001932">
    <property type="entry name" value="PPM-type_phosphatase-like_dom"/>
</dbReference>
<proteinExistence type="inferred from homology"/>
<comment type="similarity">
    <text evidence="4">Belongs to the PP2C family.</text>
</comment>
<dbReference type="Pfam" id="PF00481">
    <property type="entry name" value="PP2C"/>
    <property type="match status" value="1"/>
</dbReference>
<evidence type="ECO:0000256" key="5">
    <source>
        <dbReference type="SAM" id="MobiDB-lite"/>
    </source>
</evidence>
<keyword evidence="2 4" id="KW-0378">Hydrolase</keyword>
<dbReference type="CDD" id="cd00143">
    <property type="entry name" value="PP2Cc"/>
    <property type="match status" value="1"/>
</dbReference>
<dbReference type="PROSITE" id="PS01032">
    <property type="entry name" value="PPM_1"/>
    <property type="match status" value="1"/>
</dbReference>
<evidence type="ECO:0000313" key="7">
    <source>
        <dbReference type="EMBL" id="KAA8494593.1"/>
    </source>
</evidence>